<dbReference type="CDD" id="cd12174">
    <property type="entry name" value="PGDH_like_3"/>
    <property type="match status" value="1"/>
</dbReference>
<dbReference type="GO" id="GO:0051287">
    <property type="term" value="F:NAD binding"/>
    <property type="evidence" value="ECO:0007669"/>
    <property type="project" value="InterPro"/>
</dbReference>
<reference evidence="14 15" key="1">
    <citation type="submission" date="2019-10" db="EMBL/GenBank/DDBJ databases">
        <title>Alkalibaculum tamaniensis sp.nov., a new alkaliphilic acetogen, isolated on methoxylated aromatics from a mud volcano.</title>
        <authorList>
            <person name="Khomyakova M.A."/>
            <person name="Merkel A.Y."/>
            <person name="Bonch-Osmolovskaya E.A."/>
            <person name="Slobodkin A.I."/>
        </authorList>
    </citation>
    <scope>NUCLEOTIDE SEQUENCE [LARGE SCALE GENOMIC DNA]</scope>
    <source>
        <strain evidence="14 15">M08DMB</strain>
    </source>
</reference>
<dbReference type="PANTHER" id="PTHR42938:SF47">
    <property type="entry name" value="HYDROXYPYRUVATE REDUCTASE"/>
    <property type="match status" value="1"/>
</dbReference>
<evidence type="ECO:0000256" key="11">
    <source>
        <dbReference type="ARBA" id="ARBA00048731"/>
    </source>
</evidence>
<keyword evidence="7 12" id="KW-0560">Oxidoreductase</keyword>
<dbReference type="InterPro" id="IPR036291">
    <property type="entry name" value="NAD(P)-bd_dom_sf"/>
</dbReference>
<dbReference type="UniPathway" id="UPA00135">
    <property type="reaction ID" value="UER00196"/>
</dbReference>
<dbReference type="RefSeq" id="WP_152806510.1">
    <property type="nucleotide sequence ID" value="NZ_WHNX01000040.1"/>
</dbReference>
<evidence type="ECO:0000259" key="13">
    <source>
        <dbReference type="PROSITE" id="PS51671"/>
    </source>
</evidence>
<dbReference type="InterPro" id="IPR002912">
    <property type="entry name" value="ACT_dom"/>
</dbReference>
<comment type="similarity">
    <text evidence="3 12">Belongs to the D-isomer specific 2-hydroxyacid dehydrogenase family.</text>
</comment>
<organism evidence="14 15">
    <name type="scientific">Alkalibaculum sporogenes</name>
    <dbReference type="NCBI Taxonomy" id="2655001"/>
    <lineage>
        <taxon>Bacteria</taxon>
        <taxon>Bacillati</taxon>
        <taxon>Bacillota</taxon>
        <taxon>Clostridia</taxon>
        <taxon>Eubacteriales</taxon>
        <taxon>Eubacteriaceae</taxon>
        <taxon>Alkalibaculum</taxon>
    </lineage>
</organism>
<evidence type="ECO:0000256" key="12">
    <source>
        <dbReference type="RuleBase" id="RU003719"/>
    </source>
</evidence>
<dbReference type="Pfam" id="PF00389">
    <property type="entry name" value="2-Hacid_dh"/>
    <property type="match status" value="1"/>
</dbReference>
<evidence type="ECO:0000313" key="15">
    <source>
        <dbReference type="Proteomes" id="UP000440004"/>
    </source>
</evidence>
<name>A0A6A7KC37_9FIRM</name>
<dbReference type="SUPFAM" id="SSF55021">
    <property type="entry name" value="ACT-like"/>
    <property type="match status" value="1"/>
</dbReference>
<evidence type="ECO:0000256" key="1">
    <source>
        <dbReference type="ARBA" id="ARBA00003800"/>
    </source>
</evidence>
<dbReference type="InterPro" id="IPR006140">
    <property type="entry name" value="D-isomer_DH_NAD-bd"/>
</dbReference>
<dbReference type="InterPro" id="IPR006139">
    <property type="entry name" value="D-isomer_2_OHA_DH_cat_dom"/>
</dbReference>
<dbReference type="InterPro" id="IPR029752">
    <property type="entry name" value="D-isomer_DH_CS1"/>
</dbReference>
<comment type="pathway">
    <text evidence="2">Amino-acid biosynthesis; L-serine biosynthesis; L-serine from 3-phospho-D-glycerate: step 1/3.</text>
</comment>
<dbReference type="Pfam" id="PF02826">
    <property type="entry name" value="2-Hacid_dh_C"/>
    <property type="match status" value="1"/>
</dbReference>
<dbReference type="CDD" id="cd04901">
    <property type="entry name" value="ACT_3PGDH"/>
    <property type="match status" value="1"/>
</dbReference>
<evidence type="ECO:0000256" key="3">
    <source>
        <dbReference type="ARBA" id="ARBA00005854"/>
    </source>
</evidence>
<keyword evidence="8" id="KW-0520">NAD</keyword>
<dbReference type="AlphaFoldDB" id="A0A6A7KC37"/>
<evidence type="ECO:0000256" key="5">
    <source>
        <dbReference type="ARBA" id="ARBA00013143"/>
    </source>
</evidence>
<sequence length="389" mass="42884">MYKIRTLDNISQDGLKLLNSNYNITESDNDADGILLRSFKMHDMDLSPSVKIIARAGAGVNNIPIERYSEEGVVVCNTPGANANAVKELVVLGLLLSSRRVVEGIKWVRTVKDDKDVSKLVEKEKSKFAGQELTGKKLGVIGLGAIGVMVSNIAISLGMEVYGYDPFISIESAWGLSCDVQRVLNLDQIMTECDYITLHVPLIEQTKNLMNKEKFALSKNGIRLLNFARGGLVNHNDLKEAIQNGQVHSYVTDFPDCDLLNMDNVINIPHLGASTYESEENCAKMAVSQTRDYLENGNIINSVNYPDCFMGMSQSKGRIAINHKNIPNMLGQISSILANQNINIADMLNKSKGDYAYTLIDVDSDINGNVTEPIKAIEGVLRVRVIKKD</sequence>
<dbReference type="PANTHER" id="PTHR42938">
    <property type="entry name" value="FORMATE DEHYDROGENASE 1"/>
    <property type="match status" value="1"/>
</dbReference>
<comment type="catalytic activity">
    <reaction evidence="10">
        <text>(R)-2-hydroxyglutarate + NAD(+) = 2-oxoglutarate + NADH + H(+)</text>
        <dbReference type="Rhea" id="RHEA:49612"/>
        <dbReference type="ChEBI" id="CHEBI:15378"/>
        <dbReference type="ChEBI" id="CHEBI:15801"/>
        <dbReference type="ChEBI" id="CHEBI:16810"/>
        <dbReference type="ChEBI" id="CHEBI:57540"/>
        <dbReference type="ChEBI" id="CHEBI:57945"/>
        <dbReference type="EC" id="1.1.1.399"/>
    </reaction>
</comment>
<dbReference type="Gene3D" id="3.30.70.260">
    <property type="match status" value="1"/>
</dbReference>
<dbReference type="Gene3D" id="3.40.50.720">
    <property type="entry name" value="NAD(P)-binding Rossmann-like Domain"/>
    <property type="match status" value="2"/>
</dbReference>
<evidence type="ECO:0000256" key="10">
    <source>
        <dbReference type="ARBA" id="ARBA00048126"/>
    </source>
</evidence>
<accession>A0A6A7KC37</accession>
<comment type="function">
    <text evidence="1">Catalyzes the reversible oxidation of 3-phospho-D-glycerate to 3-phosphonooxypyruvate, the first step of the phosphorylated L-serine biosynthesis pathway. Also catalyzes the reversible oxidation of 2-hydroxyglutarate to 2-oxoglutarate.</text>
</comment>
<evidence type="ECO:0000256" key="6">
    <source>
        <dbReference type="ARBA" id="ARBA00021582"/>
    </source>
</evidence>
<dbReference type="PROSITE" id="PS00065">
    <property type="entry name" value="D_2_HYDROXYACID_DH_1"/>
    <property type="match status" value="1"/>
</dbReference>
<gene>
    <name evidence="14" type="ORF">GC105_15105</name>
</gene>
<dbReference type="EC" id="1.1.1.95" evidence="5"/>
<dbReference type="InterPro" id="IPR045865">
    <property type="entry name" value="ACT-like_dom_sf"/>
</dbReference>
<dbReference type="EMBL" id="WHNX01000040">
    <property type="protein sequence ID" value="MPW27109.1"/>
    <property type="molecule type" value="Genomic_DNA"/>
</dbReference>
<evidence type="ECO:0000313" key="14">
    <source>
        <dbReference type="EMBL" id="MPW27109.1"/>
    </source>
</evidence>
<feature type="domain" description="ACT" evidence="13">
    <location>
        <begin position="318"/>
        <end position="388"/>
    </location>
</feature>
<comment type="caution">
    <text evidence="14">The sequence shown here is derived from an EMBL/GenBank/DDBJ whole genome shotgun (WGS) entry which is preliminary data.</text>
</comment>
<evidence type="ECO:0000256" key="9">
    <source>
        <dbReference type="ARBA" id="ARBA00030455"/>
    </source>
</evidence>
<evidence type="ECO:0000256" key="8">
    <source>
        <dbReference type="ARBA" id="ARBA00023027"/>
    </source>
</evidence>
<evidence type="ECO:0000256" key="7">
    <source>
        <dbReference type="ARBA" id="ARBA00023002"/>
    </source>
</evidence>
<dbReference type="SUPFAM" id="SSF52283">
    <property type="entry name" value="Formate/glycerate dehydrogenase catalytic domain-like"/>
    <property type="match status" value="1"/>
</dbReference>
<evidence type="ECO:0000256" key="4">
    <source>
        <dbReference type="ARBA" id="ARBA00013001"/>
    </source>
</evidence>
<dbReference type="PROSITE" id="PS51671">
    <property type="entry name" value="ACT"/>
    <property type="match status" value="1"/>
</dbReference>
<dbReference type="GO" id="GO:0004617">
    <property type="term" value="F:phosphoglycerate dehydrogenase activity"/>
    <property type="evidence" value="ECO:0007669"/>
    <property type="project" value="UniProtKB-EC"/>
</dbReference>
<comment type="catalytic activity">
    <reaction evidence="11">
        <text>(2R)-3-phosphoglycerate + NAD(+) = 3-phosphooxypyruvate + NADH + H(+)</text>
        <dbReference type="Rhea" id="RHEA:12641"/>
        <dbReference type="ChEBI" id="CHEBI:15378"/>
        <dbReference type="ChEBI" id="CHEBI:18110"/>
        <dbReference type="ChEBI" id="CHEBI:57540"/>
        <dbReference type="ChEBI" id="CHEBI:57945"/>
        <dbReference type="ChEBI" id="CHEBI:58272"/>
        <dbReference type="EC" id="1.1.1.95"/>
    </reaction>
</comment>
<dbReference type="EC" id="1.1.1.399" evidence="4"/>
<dbReference type="Proteomes" id="UP000440004">
    <property type="component" value="Unassembled WGS sequence"/>
</dbReference>
<dbReference type="SUPFAM" id="SSF51735">
    <property type="entry name" value="NAD(P)-binding Rossmann-fold domains"/>
    <property type="match status" value="1"/>
</dbReference>
<protein>
    <recommendedName>
        <fullName evidence="6">D-3-phosphoglycerate dehydrogenase</fullName>
        <ecNumber evidence="4">1.1.1.399</ecNumber>
        <ecNumber evidence="5">1.1.1.95</ecNumber>
    </recommendedName>
    <alternativeName>
        <fullName evidence="9">2-oxoglutarate reductase</fullName>
    </alternativeName>
</protein>
<keyword evidence="15" id="KW-1185">Reference proteome</keyword>
<evidence type="ECO:0000256" key="2">
    <source>
        <dbReference type="ARBA" id="ARBA00005216"/>
    </source>
</evidence>
<proteinExistence type="inferred from homology"/>